<gene>
    <name evidence="4" type="ORF">GCM10008106_00690</name>
</gene>
<evidence type="ECO:0000313" key="5">
    <source>
        <dbReference type="Proteomes" id="UP000642809"/>
    </source>
</evidence>
<dbReference type="SUPFAM" id="SSF52172">
    <property type="entry name" value="CheY-like"/>
    <property type="match status" value="1"/>
</dbReference>
<organism evidence="4 5">
    <name type="scientific">Mongoliitalea lutea</name>
    <dbReference type="NCBI Taxonomy" id="849756"/>
    <lineage>
        <taxon>Bacteria</taxon>
        <taxon>Pseudomonadati</taxon>
        <taxon>Bacteroidota</taxon>
        <taxon>Cytophagia</taxon>
        <taxon>Cytophagales</taxon>
        <taxon>Cyclobacteriaceae</taxon>
        <taxon>Mongoliitalea</taxon>
    </lineage>
</organism>
<dbReference type="PANTHER" id="PTHR37299">
    <property type="entry name" value="TRANSCRIPTIONAL REGULATOR-RELATED"/>
    <property type="match status" value="1"/>
</dbReference>
<dbReference type="InterPro" id="IPR001789">
    <property type="entry name" value="Sig_transdc_resp-reg_receiver"/>
</dbReference>
<dbReference type="GO" id="GO:0003677">
    <property type="term" value="F:DNA binding"/>
    <property type="evidence" value="ECO:0007669"/>
    <property type="project" value="UniProtKB-KW"/>
</dbReference>
<keyword evidence="1" id="KW-0597">Phosphoprotein</keyword>
<keyword evidence="4" id="KW-0238">DNA-binding</keyword>
<dbReference type="Gene3D" id="2.40.50.1020">
    <property type="entry name" value="LytTr DNA-binding domain"/>
    <property type="match status" value="1"/>
</dbReference>
<dbReference type="PROSITE" id="PS50930">
    <property type="entry name" value="HTH_LYTTR"/>
    <property type="match status" value="1"/>
</dbReference>
<dbReference type="RefSeq" id="WP_189578284.1">
    <property type="nucleotide sequence ID" value="NZ_BMYF01000001.1"/>
</dbReference>
<dbReference type="PANTHER" id="PTHR37299:SF1">
    <property type="entry name" value="STAGE 0 SPORULATION PROTEIN A HOMOLOG"/>
    <property type="match status" value="1"/>
</dbReference>
<feature type="domain" description="HTH LytTR-type" evidence="3">
    <location>
        <begin position="143"/>
        <end position="250"/>
    </location>
</feature>
<comment type="caution">
    <text evidence="4">The sequence shown here is derived from an EMBL/GenBank/DDBJ whole genome shotgun (WGS) entry which is preliminary data.</text>
</comment>
<dbReference type="Proteomes" id="UP000642809">
    <property type="component" value="Unassembled WGS sequence"/>
</dbReference>
<dbReference type="SMART" id="SM00448">
    <property type="entry name" value="REC"/>
    <property type="match status" value="1"/>
</dbReference>
<dbReference type="Gene3D" id="3.40.50.2300">
    <property type="match status" value="1"/>
</dbReference>
<dbReference type="AlphaFoldDB" id="A0A8J3CT74"/>
<name>A0A8J3CT74_9BACT</name>
<accession>A0A8J3CT74</accession>
<keyword evidence="5" id="KW-1185">Reference proteome</keyword>
<evidence type="ECO:0000259" key="3">
    <source>
        <dbReference type="PROSITE" id="PS50930"/>
    </source>
</evidence>
<evidence type="ECO:0000259" key="2">
    <source>
        <dbReference type="PROSITE" id="PS50110"/>
    </source>
</evidence>
<dbReference type="InterPro" id="IPR011006">
    <property type="entry name" value="CheY-like_superfamily"/>
</dbReference>
<sequence>MKILIIEDEAPAAKRLEKLILEQVSSASIQGRLDSIKSALAYFEKHPHPDLIFCDIQLADGLSFEIFRQVTVDCPLIFTTAYDQYAIQAFKVNAIDYLLKPIDPNELAQAMDKFHKLQLKPSIDFAQIQQLLLQSQKTYKTRFMVKVGEKISALEVGDILYFFSEERITFAVTFNGKRHILDYTLEQLEDQLNPNDFFRLNRKYFTSIKAVEEIITYSNSRLKIKLKGSSDQDILISREKVVDFKNWLDS</sequence>
<dbReference type="Pfam" id="PF00072">
    <property type="entry name" value="Response_reg"/>
    <property type="match status" value="1"/>
</dbReference>
<proteinExistence type="predicted"/>
<feature type="domain" description="Response regulatory" evidence="2">
    <location>
        <begin position="2"/>
        <end position="115"/>
    </location>
</feature>
<dbReference type="FunFam" id="3.40.50.2300:FF:000361">
    <property type="entry name" value="Two-component system response regulator"/>
    <property type="match status" value="1"/>
</dbReference>
<feature type="modified residue" description="4-aspartylphosphate" evidence="1">
    <location>
        <position position="55"/>
    </location>
</feature>
<dbReference type="PROSITE" id="PS50110">
    <property type="entry name" value="RESPONSE_REGULATORY"/>
    <property type="match status" value="1"/>
</dbReference>
<dbReference type="SMART" id="SM00850">
    <property type="entry name" value="LytTR"/>
    <property type="match status" value="1"/>
</dbReference>
<dbReference type="EMBL" id="BMYF01000001">
    <property type="protein sequence ID" value="GHB23925.1"/>
    <property type="molecule type" value="Genomic_DNA"/>
</dbReference>
<dbReference type="GO" id="GO:0000156">
    <property type="term" value="F:phosphorelay response regulator activity"/>
    <property type="evidence" value="ECO:0007669"/>
    <property type="project" value="InterPro"/>
</dbReference>
<dbReference type="Pfam" id="PF04397">
    <property type="entry name" value="LytTR"/>
    <property type="match status" value="1"/>
</dbReference>
<protein>
    <submittedName>
        <fullName evidence="4">DNA-binding response regulator</fullName>
    </submittedName>
</protein>
<dbReference type="InterPro" id="IPR007492">
    <property type="entry name" value="LytTR_DNA-bd_dom"/>
</dbReference>
<evidence type="ECO:0000256" key="1">
    <source>
        <dbReference type="PROSITE-ProRule" id="PRU00169"/>
    </source>
</evidence>
<evidence type="ECO:0000313" key="4">
    <source>
        <dbReference type="EMBL" id="GHB23925.1"/>
    </source>
</evidence>
<reference evidence="4" key="1">
    <citation type="journal article" date="2014" name="Int. J. Syst. Evol. Microbiol.">
        <title>Complete genome sequence of Corynebacterium casei LMG S-19264T (=DSM 44701T), isolated from a smear-ripened cheese.</title>
        <authorList>
            <consortium name="US DOE Joint Genome Institute (JGI-PGF)"/>
            <person name="Walter F."/>
            <person name="Albersmeier A."/>
            <person name="Kalinowski J."/>
            <person name="Ruckert C."/>
        </authorList>
    </citation>
    <scope>NUCLEOTIDE SEQUENCE</scope>
    <source>
        <strain evidence="4">KCTC 23224</strain>
    </source>
</reference>
<reference evidence="4" key="2">
    <citation type="submission" date="2020-09" db="EMBL/GenBank/DDBJ databases">
        <authorList>
            <person name="Sun Q."/>
            <person name="Kim S."/>
        </authorList>
    </citation>
    <scope>NUCLEOTIDE SEQUENCE</scope>
    <source>
        <strain evidence="4">KCTC 23224</strain>
    </source>
</reference>
<dbReference type="InterPro" id="IPR046947">
    <property type="entry name" value="LytR-like"/>
</dbReference>